<name>A0A0S2LXJ2_9MICC</name>
<evidence type="ECO:0000313" key="1">
    <source>
        <dbReference type="EMBL" id="ALO66142.1"/>
    </source>
</evidence>
<accession>A0A0S2LXJ2</accession>
<proteinExistence type="predicted"/>
<reference evidence="1 2" key="2">
    <citation type="journal article" date="2016" name="J. Biotechnol.">
        <title>Complete genome sequence of Arthrobacter alpinus ERGS4:06, a yellow pigmented bacterium tolerant to cold and radiations isolated from Sikkim Himalaya.</title>
        <authorList>
            <person name="Kumar R."/>
            <person name="Singh D."/>
            <person name="Swarnkar M.K."/>
            <person name="Singh A.K."/>
            <person name="Kumar S."/>
        </authorList>
    </citation>
    <scope>NUCLEOTIDE SEQUENCE [LARGE SCALE GENOMIC DNA]</scope>
    <source>
        <strain evidence="1 2">ERGS4:06</strain>
    </source>
</reference>
<dbReference type="EMBL" id="CP013200">
    <property type="protein sequence ID" value="ALO66142.1"/>
    <property type="molecule type" value="Genomic_DNA"/>
</dbReference>
<reference evidence="2" key="1">
    <citation type="submission" date="2015-11" db="EMBL/GenBank/DDBJ databases">
        <authorList>
            <person name="Kumar R."/>
            <person name="Singh D."/>
            <person name="Swarnkar M.K."/>
            <person name="Singh A.K."/>
            <person name="Kumar S."/>
        </authorList>
    </citation>
    <scope>NUCLEOTIDE SEQUENCE [LARGE SCALE GENOMIC DNA]</scope>
    <source>
        <strain evidence="2">ERGS4:06</strain>
    </source>
</reference>
<dbReference type="Proteomes" id="UP000059574">
    <property type="component" value="Chromosome"/>
</dbReference>
<protein>
    <submittedName>
        <fullName evidence="1">Uncharacterized protein</fullName>
    </submittedName>
</protein>
<gene>
    <name evidence="1" type="ORF">AS189_06090</name>
</gene>
<sequence length="69" mass="7784">MLPTTITDQPLQAVPRRYPKILHILRRMDQLELPQGCSLHGPVDTLDVLLMPDALGVFTPERSDHILSI</sequence>
<organism evidence="1 2">
    <name type="scientific">Arthrobacter alpinus</name>
    <dbReference type="NCBI Taxonomy" id="656366"/>
    <lineage>
        <taxon>Bacteria</taxon>
        <taxon>Bacillati</taxon>
        <taxon>Actinomycetota</taxon>
        <taxon>Actinomycetes</taxon>
        <taxon>Micrococcales</taxon>
        <taxon>Micrococcaceae</taxon>
        <taxon>Arthrobacter</taxon>
    </lineage>
</organism>
<dbReference type="AlphaFoldDB" id="A0A0S2LXJ2"/>
<evidence type="ECO:0000313" key="2">
    <source>
        <dbReference type="Proteomes" id="UP000059574"/>
    </source>
</evidence>